<protein>
    <recommendedName>
        <fullName evidence="4">ShKT domain-containing protein</fullName>
    </recommendedName>
</protein>
<sequence length="706" mass="81109">MPGNIQVSLLLLAVFLLRHLASSCSFPSTLHMEAKDPPWYSHIRADGSRDVEYYIRNTVMEIHHTRSERPSVRWKCAYEFEGKLLLKRQDQLVNSFYRCVRFVFRSPSVVQIMWSHELKIFDLGLCDDKNLITDPWPLIWYGTLEEDYTPCPFSGGFDMKISDSQLGENGCNLMLRPMRMEAECLGGEGISFNFVSSNCLPDIRMYVKQRTICVAHWKDNRHLFVVLRRNEDTDLWCLIMPIHRRQNITAYLFSDLTCRSDLDQFSSVRDLKFFDLQLHRREFPTLCEDEYDQCSKVTCNTYVKQECQRSCGMCDPVSPRSSCQYPESVMGAWFLQDSSGFKNIYIRTSNLSIDGVGNFLCVTFPNNPIQKSTIFTTISLFQNGCRPRYTCIKLHRIGPSVLQYSLSQSYVWPTFENDLGKSICSEDRFHPDSSPIDDRYRSHQGTGKPIISQRRYPDAVHCNLTFVHTISATLPQGYVCPGSFYQHCEDSSKVRLEFNTCGSLIPSSRDFRCLASYEGHYWERILILQNIRNRTDAFCFVYSQFYPIEAYVLDVGMCDQKSFNFARTGLRQPLLKLTFRTEQETCKSVPPDPTLLLTEVTEYAGGEFDSTGDEDGHDNVHANNSQAESDSEHSVSVVSGSRLVKLEHTPQNDHLSSFRDSLEMANAKSTSLDHRDSFRADDTHSSKTETLASPWILLLVITSVLF</sequence>
<comment type="caution">
    <text evidence="5">The sequence shown here is derived from an EMBL/GenBank/DDBJ whole genome shotgun (WGS) entry which is preliminary data.</text>
</comment>
<evidence type="ECO:0000256" key="2">
    <source>
        <dbReference type="SAM" id="MobiDB-lite"/>
    </source>
</evidence>
<dbReference type="InterPro" id="IPR055471">
    <property type="entry name" value="DUF7043"/>
</dbReference>
<dbReference type="PANTHER" id="PTHR22255:SF9">
    <property type="entry name" value="LP06548P"/>
    <property type="match status" value="1"/>
</dbReference>
<comment type="caution">
    <text evidence="1">Lacks conserved residue(s) required for the propagation of feature annotation.</text>
</comment>
<dbReference type="InterPro" id="IPR055470">
    <property type="entry name" value="DUF7042"/>
</dbReference>
<dbReference type="Pfam" id="PF23070">
    <property type="entry name" value="DUF7043"/>
    <property type="match status" value="1"/>
</dbReference>
<organism evidence="5 6">
    <name type="scientific">Candidula unifasciata</name>
    <dbReference type="NCBI Taxonomy" id="100452"/>
    <lineage>
        <taxon>Eukaryota</taxon>
        <taxon>Metazoa</taxon>
        <taxon>Spiralia</taxon>
        <taxon>Lophotrochozoa</taxon>
        <taxon>Mollusca</taxon>
        <taxon>Gastropoda</taxon>
        <taxon>Heterobranchia</taxon>
        <taxon>Euthyneura</taxon>
        <taxon>Panpulmonata</taxon>
        <taxon>Eupulmonata</taxon>
        <taxon>Stylommatophora</taxon>
        <taxon>Helicina</taxon>
        <taxon>Helicoidea</taxon>
        <taxon>Geomitridae</taxon>
        <taxon>Candidula</taxon>
    </lineage>
</organism>
<feature type="domain" description="ShKT" evidence="4">
    <location>
        <begin position="287"/>
        <end position="314"/>
    </location>
</feature>
<dbReference type="PANTHER" id="PTHR22255">
    <property type="entry name" value="LP06548P"/>
    <property type="match status" value="1"/>
</dbReference>
<dbReference type="OrthoDB" id="6083881at2759"/>
<feature type="chain" id="PRO_5035850362" description="ShKT domain-containing protein" evidence="3">
    <location>
        <begin position="24"/>
        <end position="706"/>
    </location>
</feature>
<dbReference type="PROSITE" id="PS51670">
    <property type="entry name" value="SHKT"/>
    <property type="match status" value="1"/>
</dbReference>
<evidence type="ECO:0000256" key="3">
    <source>
        <dbReference type="SAM" id="SignalP"/>
    </source>
</evidence>
<evidence type="ECO:0000259" key="4">
    <source>
        <dbReference type="PROSITE" id="PS51670"/>
    </source>
</evidence>
<accession>A0A8S4A5E3</accession>
<dbReference type="EMBL" id="CAJHNH020008455">
    <property type="protein sequence ID" value="CAG5135760.1"/>
    <property type="molecule type" value="Genomic_DNA"/>
</dbReference>
<evidence type="ECO:0000313" key="5">
    <source>
        <dbReference type="EMBL" id="CAG5135760.1"/>
    </source>
</evidence>
<evidence type="ECO:0000313" key="6">
    <source>
        <dbReference type="Proteomes" id="UP000678393"/>
    </source>
</evidence>
<proteinExistence type="predicted"/>
<dbReference type="AlphaFoldDB" id="A0A8S4A5E3"/>
<evidence type="ECO:0000256" key="1">
    <source>
        <dbReference type="PROSITE-ProRule" id="PRU01005"/>
    </source>
</evidence>
<gene>
    <name evidence="5" type="ORF">CUNI_LOCUS21318</name>
</gene>
<dbReference type="Pfam" id="PF23069">
    <property type="entry name" value="DUF7042"/>
    <property type="match status" value="1"/>
</dbReference>
<feature type="region of interest" description="Disordered" evidence="2">
    <location>
        <begin position="607"/>
        <end position="634"/>
    </location>
</feature>
<dbReference type="Proteomes" id="UP000678393">
    <property type="component" value="Unassembled WGS sequence"/>
</dbReference>
<dbReference type="InterPro" id="IPR003582">
    <property type="entry name" value="ShKT_dom"/>
</dbReference>
<feature type="signal peptide" evidence="3">
    <location>
        <begin position="1"/>
        <end position="23"/>
    </location>
</feature>
<reference evidence="5" key="1">
    <citation type="submission" date="2021-04" db="EMBL/GenBank/DDBJ databases">
        <authorList>
            <consortium name="Molecular Ecology Group"/>
        </authorList>
    </citation>
    <scope>NUCLEOTIDE SEQUENCE</scope>
</reference>
<keyword evidence="3" id="KW-0732">Signal</keyword>
<name>A0A8S4A5E3_9EUPU</name>
<keyword evidence="6" id="KW-1185">Reference proteome</keyword>